<dbReference type="PATRIC" id="fig|396597.7.peg.8259"/>
<feature type="region of interest" description="Disordered" evidence="1">
    <location>
        <begin position="1"/>
        <end position="21"/>
    </location>
</feature>
<dbReference type="Proteomes" id="UP000004814">
    <property type="component" value="Unassembled WGS sequence"/>
</dbReference>
<dbReference type="EMBL" id="ABLK01000004">
    <property type="protein sequence ID" value="EDT43990.1"/>
    <property type="molecule type" value="Genomic_DNA"/>
</dbReference>
<reference evidence="2 3" key="1">
    <citation type="submission" date="2008-03" db="EMBL/GenBank/DDBJ databases">
        <title>Sequencing of the draft genome and assembly of Burkholderia ambifaria MEX-5.</title>
        <authorList>
            <consortium name="US DOE Joint Genome Institute (JGI-PGF)"/>
            <person name="Copeland A."/>
            <person name="Lucas S."/>
            <person name="Lapidus A."/>
            <person name="Glavina del Rio T."/>
            <person name="Dalin E."/>
            <person name="Tice H."/>
            <person name="Bruce D."/>
            <person name="Goodwin L."/>
            <person name="Pitluck S."/>
            <person name="Larimer F."/>
            <person name="Land M.L."/>
            <person name="Hauser L."/>
            <person name="Tiedje J."/>
            <person name="Richardson P."/>
        </authorList>
    </citation>
    <scope>NUCLEOTIDE SEQUENCE [LARGE SCALE GENOMIC DNA]</scope>
    <source>
        <strain evidence="2 3">MEX-5</strain>
    </source>
</reference>
<accession>B1SXK7</accession>
<comment type="caution">
    <text evidence="2">The sequence shown here is derived from an EMBL/GenBank/DDBJ whole genome shotgun (WGS) entry which is preliminary data.</text>
</comment>
<evidence type="ECO:0000313" key="3">
    <source>
        <dbReference type="Proteomes" id="UP000004814"/>
    </source>
</evidence>
<proteinExistence type="predicted"/>
<dbReference type="AlphaFoldDB" id="B1SXK7"/>
<organism evidence="2 3">
    <name type="scientific">Burkholderia ambifaria MEX-5</name>
    <dbReference type="NCBI Taxonomy" id="396597"/>
    <lineage>
        <taxon>Bacteria</taxon>
        <taxon>Pseudomonadati</taxon>
        <taxon>Pseudomonadota</taxon>
        <taxon>Betaproteobacteria</taxon>
        <taxon>Burkholderiales</taxon>
        <taxon>Burkholderiaceae</taxon>
        <taxon>Burkholderia</taxon>
        <taxon>Burkholderia cepacia complex</taxon>
    </lineage>
</organism>
<sequence>MPIAAYPETRKTGRSWGRSRSIRCRVPTPQMVAMQQMMALQHGALANAFAMPMPQPVGFAMPPWAMPEPVVAIVPAQPSTRALAPDVLPAAP</sequence>
<name>B1SXK7_9BURK</name>
<evidence type="ECO:0000256" key="1">
    <source>
        <dbReference type="SAM" id="MobiDB-lite"/>
    </source>
</evidence>
<protein>
    <submittedName>
        <fullName evidence="2">Uncharacterized protein</fullName>
    </submittedName>
</protein>
<evidence type="ECO:0000313" key="2">
    <source>
        <dbReference type="EMBL" id="EDT43990.1"/>
    </source>
</evidence>
<gene>
    <name evidence="2" type="ORF">BamMEX5DRAFT_0273</name>
</gene>